<evidence type="ECO:0000313" key="2">
    <source>
        <dbReference type="Proteomes" id="UP000799537"/>
    </source>
</evidence>
<sequence>MAASKRIEAELSDGLFKTHGELINLLDAAYTVRNAKLFNQVGKRLILDATSAIPSAHPRISHVLRTIEQVRLDVLNHVANFIERTYQSNAHLHQPDRPNQCRPFCRYHQWYEQAFRNYLTTCGLWPVDNPVPCSLRTVLNRMTRVEFDSLDVDKRWICERNEGDVWKSKCCVGSRTKPTRLNALFTHGAHLATTRIPQLCLDCALKGEKVIKTANCGH</sequence>
<gene>
    <name evidence="1" type="ORF">M409DRAFT_21873</name>
</gene>
<proteinExistence type="predicted"/>
<dbReference type="GeneID" id="54559344"/>
<dbReference type="Proteomes" id="UP000799537">
    <property type="component" value="Unassembled WGS sequence"/>
</dbReference>
<dbReference type="EMBL" id="ML993592">
    <property type="protein sequence ID" value="KAF2167721.1"/>
    <property type="molecule type" value="Genomic_DNA"/>
</dbReference>
<evidence type="ECO:0000313" key="1">
    <source>
        <dbReference type="EMBL" id="KAF2167721.1"/>
    </source>
</evidence>
<dbReference type="AlphaFoldDB" id="A0A6A6CKZ9"/>
<organism evidence="1 2">
    <name type="scientific">Zasmidium cellare ATCC 36951</name>
    <dbReference type="NCBI Taxonomy" id="1080233"/>
    <lineage>
        <taxon>Eukaryota</taxon>
        <taxon>Fungi</taxon>
        <taxon>Dikarya</taxon>
        <taxon>Ascomycota</taxon>
        <taxon>Pezizomycotina</taxon>
        <taxon>Dothideomycetes</taxon>
        <taxon>Dothideomycetidae</taxon>
        <taxon>Mycosphaerellales</taxon>
        <taxon>Mycosphaerellaceae</taxon>
        <taxon>Zasmidium</taxon>
    </lineage>
</organism>
<name>A0A6A6CKZ9_ZASCE</name>
<keyword evidence="2" id="KW-1185">Reference proteome</keyword>
<reference evidence="1" key="1">
    <citation type="journal article" date="2020" name="Stud. Mycol.">
        <title>101 Dothideomycetes genomes: a test case for predicting lifestyles and emergence of pathogens.</title>
        <authorList>
            <person name="Haridas S."/>
            <person name="Albert R."/>
            <person name="Binder M."/>
            <person name="Bloem J."/>
            <person name="Labutti K."/>
            <person name="Salamov A."/>
            <person name="Andreopoulos B."/>
            <person name="Baker S."/>
            <person name="Barry K."/>
            <person name="Bills G."/>
            <person name="Bluhm B."/>
            <person name="Cannon C."/>
            <person name="Castanera R."/>
            <person name="Culley D."/>
            <person name="Daum C."/>
            <person name="Ezra D."/>
            <person name="Gonzalez J."/>
            <person name="Henrissat B."/>
            <person name="Kuo A."/>
            <person name="Liang C."/>
            <person name="Lipzen A."/>
            <person name="Lutzoni F."/>
            <person name="Magnuson J."/>
            <person name="Mondo S."/>
            <person name="Nolan M."/>
            <person name="Ohm R."/>
            <person name="Pangilinan J."/>
            <person name="Park H.-J."/>
            <person name="Ramirez L."/>
            <person name="Alfaro M."/>
            <person name="Sun H."/>
            <person name="Tritt A."/>
            <person name="Yoshinaga Y."/>
            <person name="Zwiers L.-H."/>
            <person name="Turgeon B."/>
            <person name="Goodwin S."/>
            <person name="Spatafora J."/>
            <person name="Crous P."/>
            <person name="Grigoriev I."/>
        </authorList>
    </citation>
    <scope>NUCLEOTIDE SEQUENCE</scope>
    <source>
        <strain evidence="1">ATCC 36951</strain>
    </source>
</reference>
<protein>
    <submittedName>
        <fullName evidence="1">Uncharacterized protein</fullName>
    </submittedName>
</protein>
<dbReference type="RefSeq" id="XP_033668610.1">
    <property type="nucleotide sequence ID" value="XM_033806072.1"/>
</dbReference>
<accession>A0A6A6CKZ9</accession>